<dbReference type="PROSITE" id="PS50109">
    <property type="entry name" value="HIS_KIN"/>
    <property type="match status" value="1"/>
</dbReference>
<dbReference type="EC" id="2.7.13.3" evidence="2"/>
<dbReference type="Gene3D" id="1.10.287.130">
    <property type="match status" value="1"/>
</dbReference>
<dbReference type="InterPro" id="IPR004358">
    <property type="entry name" value="Sig_transdc_His_kin-like_C"/>
</dbReference>
<dbReference type="GO" id="GO:0000155">
    <property type="term" value="F:phosphorelay sensor kinase activity"/>
    <property type="evidence" value="ECO:0007669"/>
    <property type="project" value="InterPro"/>
</dbReference>
<keyword evidence="3" id="KW-0597">Phosphoprotein</keyword>
<dbReference type="InterPro" id="IPR035965">
    <property type="entry name" value="PAS-like_dom_sf"/>
</dbReference>
<dbReference type="PANTHER" id="PTHR43065">
    <property type="entry name" value="SENSOR HISTIDINE KINASE"/>
    <property type="match status" value="1"/>
</dbReference>
<organism evidence="8">
    <name type="scientific">Pseudomonas marincola</name>
    <dbReference type="NCBI Taxonomy" id="437900"/>
    <lineage>
        <taxon>Bacteria</taxon>
        <taxon>Pseudomonadati</taxon>
        <taxon>Pseudomonadota</taxon>
        <taxon>Gammaproteobacteria</taxon>
        <taxon>Pseudomonadales</taxon>
        <taxon>Pseudomonadaceae</taxon>
        <taxon>Pseudomonas</taxon>
    </lineage>
</organism>
<feature type="domain" description="PAS" evidence="6">
    <location>
        <begin position="424"/>
        <end position="497"/>
    </location>
</feature>
<dbReference type="InterPro" id="IPR000014">
    <property type="entry name" value="PAS"/>
</dbReference>
<dbReference type="Pfam" id="PF02518">
    <property type="entry name" value="HATPase_c"/>
    <property type="match status" value="1"/>
</dbReference>
<dbReference type="InterPro" id="IPR013655">
    <property type="entry name" value="PAS_fold_3"/>
</dbReference>
<comment type="catalytic activity">
    <reaction evidence="1">
        <text>ATP + protein L-histidine = ADP + protein N-phospho-L-histidine.</text>
        <dbReference type="EC" id="2.7.13.3"/>
    </reaction>
</comment>
<evidence type="ECO:0000259" key="6">
    <source>
        <dbReference type="PROSITE" id="PS50112"/>
    </source>
</evidence>
<dbReference type="InterPro" id="IPR003661">
    <property type="entry name" value="HisK_dim/P_dom"/>
</dbReference>
<dbReference type="CDD" id="cd00130">
    <property type="entry name" value="PAS"/>
    <property type="match status" value="2"/>
</dbReference>
<dbReference type="SUPFAM" id="SSF47384">
    <property type="entry name" value="Homodimeric domain of signal transducing histidine kinase"/>
    <property type="match status" value="1"/>
</dbReference>
<proteinExistence type="predicted"/>
<dbReference type="Gene3D" id="3.30.450.20">
    <property type="entry name" value="PAS domain"/>
    <property type="match status" value="3"/>
</dbReference>
<name>A0A653E592_9PSED</name>
<protein>
    <recommendedName>
        <fullName evidence="2">histidine kinase</fullName>
        <ecNumber evidence="2">2.7.13.3</ecNumber>
    </recommendedName>
</protein>
<sequence>MANWFGRRERPATATEQAAQLNVAEQQPPHALIISLNEQGMVVAASGDVLRELKVQSIPSPLADWLCTTSARSVPAQLDEWQGQVIDLDFLAATGKLIAMRGWLHVAEKVWTLRMMSVGDLLEQSHIVDVRRHCLSQGALFAARIRSESPGRLPQALGEVLSALAHSWQVPNLALALPSPGGDWQVFARHQGFQAPELWREQQSLGVALALLKGDRPQQLTARELADSPDLRSVFGSRPAFAVPYQRPGSASVWLLFGGYCAAEQVPALRVGEWSQLTSLIAEALLQRLQAQRVEQERDRLTVLQGLLGTGWWEFTSGSQLFELSPTLANALALSRVGGVLLADWLSVIHPADRDEFRLRLTGLSVEGQNFVQCLRMLEPGKANEYRWYRVQAEAKGHANALRVCGFLLDISDIKQQEALASAAHARLSNLIASSPAAIYVQAYNDGALELEFCSASLQPLLGWSLEQLTGGQLAEQVHPDDYQVFFDRARRLLRDGSVSCRYRLRDKHGAYHWLLDEAKLLRDDQGQPLEAVGLWLDVTESTLAAERIRESEERYRVLVEDSPAMICRYKPDLTLSFANRPLAAYLDAEPDKLVGSNLGSWLSAEQLQAFEQRLAGLTVEQPLSTAEICLQLPGREHAWWIWADRGIFDEHGQLIEVQAVGRDNTEVRKAQQQLFQGAKMATLGEMATGMAHEMNQPLNVMRMAVANVLKRLSMGELPNEYLQEKLMRIESQVQRAARLVDHMRVFGRRSEAEQQLFDPLQAVEGAVSMLRDGLSSKGVEVQVAEQSIAVAVRGHADQLEQVLINLMVNARDAMLDKREKAPDFSPCICVEAEQEPEWLKVHVADNGGGIEPRIMERIFEPFFTTKEVGKGTGLGLSVSYGIIEQMGGRLSVDNQAGGARFTICLPIASQVRSTQAETC</sequence>
<dbReference type="Gene3D" id="3.30.565.10">
    <property type="entry name" value="Histidine kinase-like ATPase, C-terminal domain"/>
    <property type="match status" value="1"/>
</dbReference>
<evidence type="ECO:0000256" key="3">
    <source>
        <dbReference type="ARBA" id="ARBA00022553"/>
    </source>
</evidence>
<keyword evidence="4 8" id="KW-0418">Kinase</keyword>
<feature type="domain" description="PAC" evidence="7">
    <location>
        <begin position="499"/>
        <end position="551"/>
    </location>
</feature>
<dbReference type="PRINTS" id="PR00344">
    <property type="entry name" value="BCTRLSENSOR"/>
</dbReference>
<dbReference type="PROSITE" id="PS50112">
    <property type="entry name" value="PAS"/>
    <property type="match status" value="1"/>
</dbReference>
<dbReference type="InterPro" id="IPR001610">
    <property type="entry name" value="PAC"/>
</dbReference>
<dbReference type="AlphaFoldDB" id="A0A653E592"/>
<dbReference type="SMART" id="SM00388">
    <property type="entry name" value="HisKA"/>
    <property type="match status" value="1"/>
</dbReference>
<gene>
    <name evidence="8" type="ORF">PMYSY11_2160</name>
</gene>
<dbReference type="NCBIfam" id="TIGR00229">
    <property type="entry name" value="sensory_box"/>
    <property type="match status" value="2"/>
</dbReference>
<dbReference type="CDD" id="cd00082">
    <property type="entry name" value="HisKA"/>
    <property type="match status" value="1"/>
</dbReference>
<dbReference type="InterPro" id="IPR003594">
    <property type="entry name" value="HATPase_dom"/>
</dbReference>
<dbReference type="Pfam" id="PF00512">
    <property type="entry name" value="HisKA"/>
    <property type="match status" value="1"/>
</dbReference>
<dbReference type="PROSITE" id="PS50113">
    <property type="entry name" value="PAC"/>
    <property type="match status" value="1"/>
</dbReference>
<reference evidence="8" key="1">
    <citation type="submission" date="2019-02" db="EMBL/GenBank/DDBJ databases">
        <authorList>
            <consortium name="Genoscope - CEA"/>
            <person name="William W."/>
        </authorList>
    </citation>
    <scope>NUCLEOTIDE SEQUENCE [LARGE SCALE GENOMIC DNA]</scope>
    <source>
        <strain evidence="8">YSy11</strain>
    </source>
</reference>
<dbReference type="SUPFAM" id="SSF55785">
    <property type="entry name" value="PYP-like sensor domain (PAS domain)"/>
    <property type="match status" value="2"/>
</dbReference>
<evidence type="ECO:0000256" key="1">
    <source>
        <dbReference type="ARBA" id="ARBA00000085"/>
    </source>
</evidence>
<evidence type="ECO:0000256" key="2">
    <source>
        <dbReference type="ARBA" id="ARBA00012438"/>
    </source>
</evidence>
<evidence type="ECO:0000259" key="7">
    <source>
        <dbReference type="PROSITE" id="PS50113"/>
    </source>
</evidence>
<dbReference type="InterPro" id="IPR005467">
    <property type="entry name" value="His_kinase_dom"/>
</dbReference>
<dbReference type="SUPFAM" id="SSF55874">
    <property type="entry name" value="ATPase domain of HSP90 chaperone/DNA topoisomerase II/histidine kinase"/>
    <property type="match status" value="1"/>
</dbReference>
<dbReference type="Pfam" id="PF08447">
    <property type="entry name" value="PAS_3"/>
    <property type="match status" value="1"/>
</dbReference>
<dbReference type="SMART" id="SM00387">
    <property type="entry name" value="HATPase_c"/>
    <property type="match status" value="1"/>
</dbReference>
<evidence type="ECO:0000259" key="5">
    <source>
        <dbReference type="PROSITE" id="PS50109"/>
    </source>
</evidence>
<dbReference type="InterPro" id="IPR000700">
    <property type="entry name" value="PAS-assoc_C"/>
</dbReference>
<accession>A0A653E592</accession>
<dbReference type="EMBL" id="LR215729">
    <property type="protein sequence ID" value="VEV97206.1"/>
    <property type="molecule type" value="Genomic_DNA"/>
</dbReference>
<dbReference type="Pfam" id="PF08448">
    <property type="entry name" value="PAS_4"/>
    <property type="match status" value="1"/>
</dbReference>
<dbReference type="SMART" id="SM00091">
    <property type="entry name" value="PAS"/>
    <property type="match status" value="3"/>
</dbReference>
<evidence type="ECO:0000313" key="8">
    <source>
        <dbReference type="EMBL" id="VEV97206.1"/>
    </source>
</evidence>
<keyword evidence="4 8" id="KW-0808">Transferase</keyword>
<dbReference type="SMART" id="SM00086">
    <property type="entry name" value="PAC"/>
    <property type="match status" value="1"/>
</dbReference>
<dbReference type="RefSeq" id="WP_150548246.1">
    <property type="nucleotide sequence ID" value="NZ_LR215729.2"/>
</dbReference>
<feature type="domain" description="Histidine kinase" evidence="5">
    <location>
        <begin position="690"/>
        <end position="910"/>
    </location>
</feature>
<dbReference type="InterPro" id="IPR036097">
    <property type="entry name" value="HisK_dim/P_sf"/>
</dbReference>
<dbReference type="InterPro" id="IPR036890">
    <property type="entry name" value="HATPase_C_sf"/>
</dbReference>
<evidence type="ECO:0000256" key="4">
    <source>
        <dbReference type="ARBA" id="ARBA00022777"/>
    </source>
</evidence>
<dbReference type="InterPro" id="IPR013656">
    <property type="entry name" value="PAS_4"/>
</dbReference>
<dbReference type="PANTHER" id="PTHR43065:SF42">
    <property type="entry name" value="TWO-COMPONENT SENSOR PPRA"/>
    <property type="match status" value="1"/>
</dbReference>